<evidence type="ECO:0000313" key="5">
    <source>
        <dbReference type="EMBL" id="KAJ7758297.1"/>
    </source>
</evidence>
<accession>A0AAD7J6Y0</accession>
<keyword evidence="4" id="KW-0812">Transmembrane</keyword>
<dbReference type="GO" id="GO:0016491">
    <property type="term" value="F:oxidoreductase activity"/>
    <property type="evidence" value="ECO:0007669"/>
    <property type="project" value="UniProtKB-KW"/>
</dbReference>
<gene>
    <name evidence="5" type="ORF">B0H16DRAFT_1313912</name>
</gene>
<organism evidence="5 6">
    <name type="scientific">Mycena metata</name>
    <dbReference type="NCBI Taxonomy" id="1033252"/>
    <lineage>
        <taxon>Eukaryota</taxon>
        <taxon>Fungi</taxon>
        <taxon>Dikarya</taxon>
        <taxon>Basidiomycota</taxon>
        <taxon>Agaricomycotina</taxon>
        <taxon>Agaricomycetes</taxon>
        <taxon>Agaricomycetidae</taxon>
        <taxon>Agaricales</taxon>
        <taxon>Marasmiineae</taxon>
        <taxon>Mycenaceae</taxon>
        <taxon>Mycena</taxon>
    </lineage>
</organism>
<evidence type="ECO:0000256" key="4">
    <source>
        <dbReference type="SAM" id="Phobius"/>
    </source>
</evidence>
<dbReference type="InterPro" id="IPR002347">
    <property type="entry name" value="SDR_fam"/>
</dbReference>
<dbReference type="Gene3D" id="3.40.50.720">
    <property type="entry name" value="NAD(P)-binding Rossmann-like Domain"/>
    <property type="match status" value="1"/>
</dbReference>
<dbReference type="Pfam" id="PF00106">
    <property type="entry name" value="adh_short"/>
    <property type="match status" value="1"/>
</dbReference>
<keyword evidence="4" id="KW-0472">Membrane</keyword>
<dbReference type="PANTHER" id="PTHR24320:SF236">
    <property type="entry name" value="SHORT-CHAIN DEHYDROGENASE-RELATED"/>
    <property type="match status" value="1"/>
</dbReference>
<dbReference type="Proteomes" id="UP001215598">
    <property type="component" value="Unassembled WGS sequence"/>
</dbReference>
<evidence type="ECO:0000256" key="2">
    <source>
        <dbReference type="ARBA" id="ARBA00022857"/>
    </source>
</evidence>
<keyword evidence="6" id="KW-1185">Reference proteome</keyword>
<dbReference type="PRINTS" id="PR00081">
    <property type="entry name" value="GDHRDH"/>
</dbReference>
<name>A0AAD7J6Y0_9AGAR</name>
<dbReference type="InterPro" id="IPR036291">
    <property type="entry name" value="NAD(P)-bd_dom_sf"/>
</dbReference>
<keyword evidence="3" id="KW-0560">Oxidoreductase</keyword>
<dbReference type="PANTHER" id="PTHR24320">
    <property type="entry name" value="RETINOL DEHYDROGENASE"/>
    <property type="match status" value="1"/>
</dbReference>
<evidence type="ECO:0000313" key="6">
    <source>
        <dbReference type="Proteomes" id="UP001215598"/>
    </source>
</evidence>
<comment type="similarity">
    <text evidence="1">Belongs to the short-chain dehydrogenases/reductases (SDR) family.</text>
</comment>
<reference evidence="5" key="1">
    <citation type="submission" date="2023-03" db="EMBL/GenBank/DDBJ databases">
        <title>Massive genome expansion in bonnet fungi (Mycena s.s.) driven by repeated elements and novel gene families across ecological guilds.</title>
        <authorList>
            <consortium name="Lawrence Berkeley National Laboratory"/>
            <person name="Harder C.B."/>
            <person name="Miyauchi S."/>
            <person name="Viragh M."/>
            <person name="Kuo A."/>
            <person name="Thoen E."/>
            <person name="Andreopoulos B."/>
            <person name="Lu D."/>
            <person name="Skrede I."/>
            <person name="Drula E."/>
            <person name="Henrissat B."/>
            <person name="Morin E."/>
            <person name="Kohler A."/>
            <person name="Barry K."/>
            <person name="LaButti K."/>
            <person name="Morin E."/>
            <person name="Salamov A."/>
            <person name="Lipzen A."/>
            <person name="Mereny Z."/>
            <person name="Hegedus B."/>
            <person name="Baldrian P."/>
            <person name="Stursova M."/>
            <person name="Weitz H."/>
            <person name="Taylor A."/>
            <person name="Grigoriev I.V."/>
            <person name="Nagy L.G."/>
            <person name="Martin F."/>
            <person name="Kauserud H."/>
        </authorList>
    </citation>
    <scope>NUCLEOTIDE SEQUENCE</scope>
    <source>
        <strain evidence="5">CBHHK182m</strain>
    </source>
</reference>
<keyword evidence="2" id="KW-0521">NADP</keyword>
<evidence type="ECO:0000256" key="1">
    <source>
        <dbReference type="ARBA" id="ARBA00006484"/>
    </source>
</evidence>
<dbReference type="SUPFAM" id="SSF51735">
    <property type="entry name" value="NAD(P)-binding Rossmann-fold domains"/>
    <property type="match status" value="1"/>
</dbReference>
<sequence>MSNLLPFSLCRLTPSNTLNLLHQSFFCGKPTWNMDSDVPDLSGKVIIVTGGNAGIGRLTVKVGVASIVVVHLAGISLGLIATLYMASRNTQKAEAVIQELHALTGKRAIFLQLDLADLVSVKRAAQEFLSKEKELHVLYNNGGIFAPPIEEVASTGYDSIDLTFASNTLGHFYLTKLLLPTLIQTSHIADPARIVTMTSVLHYIATIDYGTFKDGQMRRKRTPFDLYSQSKWANGVLAMELARRYGDQGIVSMSVNPGNVTTEIADHATGFVALLAKMFLIHPPVWGAVTQLWAGTSAEATHLNGKYIAPWGKVAKHRCDVDDPEKGKELWEWLEEQVSYLAATPVTVV</sequence>
<keyword evidence="4" id="KW-1133">Transmembrane helix</keyword>
<comment type="caution">
    <text evidence="5">The sequence shown here is derived from an EMBL/GenBank/DDBJ whole genome shotgun (WGS) entry which is preliminary data.</text>
</comment>
<protein>
    <submittedName>
        <fullName evidence="5">NAD(P)-binding protein</fullName>
    </submittedName>
</protein>
<feature type="transmembrane region" description="Helical" evidence="4">
    <location>
        <begin position="62"/>
        <end position="84"/>
    </location>
</feature>
<proteinExistence type="inferred from homology"/>
<dbReference type="EMBL" id="JARKIB010000042">
    <property type="protein sequence ID" value="KAJ7758297.1"/>
    <property type="molecule type" value="Genomic_DNA"/>
</dbReference>
<dbReference type="AlphaFoldDB" id="A0AAD7J6Y0"/>
<evidence type="ECO:0000256" key="3">
    <source>
        <dbReference type="ARBA" id="ARBA00023002"/>
    </source>
</evidence>